<dbReference type="RefSeq" id="WP_017052686.1">
    <property type="nucleotide sequence ID" value="NZ_AJYW02000158.1"/>
</dbReference>
<reference evidence="2 3" key="1">
    <citation type="journal article" date="2012" name="Science">
        <title>Ecological populations of bacteria act as socially cohesive units of antibiotic production and resistance.</title>
        <authorList>
            <person name="Cordero O.X."/>
            <person name="Wildschutte H."/>
            <person name="Kirkup B."/>
            <person name="Proehl S."/>
            <person name="Ngo L."/>
            <person name="Hussain F."/>
            <person name="Le Roux F."/>
            <person name="Mincer T."/>
            <person name="Polz M.F."/>
        </authorList>
    </citation>
    <scope>NUCLEOTIDE SEQUENCE [LARGE SCALE GENOMIC DNA]</scope>
    <source>
        <strain evidence="2 3">FF-238</strain>
    </source>
</reference>
<dbReference type="Gene3D" id="3.40.50.10420">
    <property type="entry name" value="NagB/RpiA/CoA transferase-like"/>
    <property type="match status" value="1"/>
</dbReference>
<sequence>MSCDKTVDREQRLHNRESFLSNIASKLGRDKPLEQVERPELKHTCHKEVMATLSQDELKTELLHYTQTALGAKAIVTTASQLEATLKEVCLSYCEDDQGEPVEGDTLFSASERLLALISPQALATDRHHVHVWDQSAGYDANILIAERAKVGVVFAEQALAESGTMVLYSHPAQGRAISLLPEASVFVVPKSTLVARLTQATDVLHEKAKRGERLPSCVNFISGPSSTADIELIKVVGVHGPIYATYIVIDDM</sequence>
<dbReference type="AlphaFoldDB" id="A0A1E5CX85"/>
<organism evidence="2 3">
    <name type="scientific">Vibrio genomosp. F6 str. FF-238</name>
    <dbReference type="NCBI Taxonomy" id="1191298"/>
    <lineage>
        <taxon>Bacteria</taxon>
        <taxon>Pseudomonadati</taxon>
        <taxon>Pseudomonadota</taxon>
        <taxon>Gammaproteobacteria</taxon>
        <taxon>Vibrionales</taxon>
        <taxon>Vibrionaceae</taxon>
        <taxon>Vibrio</taxon>
    </lineage>
</organism>
<comment type="caution">
    <text evidence="2">The sequence shown here is derived from an EMBL/GenBank/DDBJ whole genome shotgun (WGS) entry which is preliminary data.</text>
</comment>
<dbReference type="EMBL" id="AJYW02000158">
    <property type="protein sequence ID" value="OEE75252.1"/>
    <property type="molecule type" value="Genomic_DNA"/>
</dbReference>
<dbReference type="Proteomes" id="UP000094165">
    <property type="component" value="Unassembled WGS sequence"/>
</dbReference>
<dbReference type="InterPro" id="IPR003741">
    <property type="entry name" value="LUD_dom"/>
</dbReference>
<gene>
    <name evidence="2" type="ORF">A130_17215</name>
</gene>
<dbReference type="SUPFAM" id="SSF100950">
    <property type="entry name" value="NagB/RpiA/CoA transferase-like"/>
    <property type="match status" value="1"/>
</dbReference>
<dbReference type="PANTHER" id="PTHR43682:SF1">
    <property type="entry name" value="LACTATE UTILIZATION PROTEIN C"/>
    <property type="match status" value="1"/>
</dbReference>
<proteinExistence type="predicted"/>
<protein>
    <recommendedName>
        <fullName evidence="1">LUD domain-containing protein</fullName>
    </recommendedName>
</protein>
<dbReference type="InterPro" id="IPR024185">
    <property type="entry name" value="FTHF_cligase-like_sf"/>
</dbReference>
<dbReference type="InterPro" id="IPR037171">
    <property type="entry name" value="NagB/RpiA_transferase-like"/>
</dbReference>
<name>A0A1E5CX85_9VIBR</name>
<evidence type="ECO:0000259" key="1">
    <source>
        <dbReference type="Pfam" id="PF02589"/>
    </source>
</evidence>
<dbReference type="Pfam" id="PF02589">
    <property type="entry name" value="LUD_dom"/>
    <property type="match status" value="1"/>
</dbReference>
<evidence type="ECO:0000313" key="2">
    <source>
        <dbReference type="EMBL" id="OEE75252.1"/>
    </source>
</evidence>
<feature type="domain" description="LUD" evidence="1">
    <location>
        <begin position="70"/>
        <end position="250"/>
    </location>
</feature>
<dbReference type="PANTHER" id="PTHR43682">
    <property type="entry name" value="LACTATE UTILIZATION PROTEIN C"/>
    <property type="match status" value="1"/>
</dbReference>
<accession>A0A1E5CX85</accession>
<evidence type="ECO:0000313" key="3">
    <source>
        <dbReference type="Proteomes" id="UP000094165"/>
    </source>
</evidence>
<keyword evidence="3" id="KW-1185">Reference proteome</keyword>